<evidence type="ECO:0000256" key="4">
    <source>
        <dbReference type="SAM" id="MobiDB-lite"/>
    </source>
</evidence>
<feature type="coiled-coil region" evidence="3">
    <location>
        <begin position="24"/>
        <end position="79"/>
    </location>
</feature>
<dbReference type="InterPro" id="IPR000164">
    <property type="entry name" value="Histone_H3/CENP-A"/>
</dbReference>
<accession>A0A498HD89</accession>
<evidence type="ECO:0000256" key="5">
    <source>
        <dbReference type="SAM" id="Phobius"/>
    </source>
</evidence>
<comment type="similarity">
    <text evidence="1">Belongs to the histone H3 family.</text>
</comment>
<evidence type="ECO:0000256" key="3">
    <source>
        <dbReference type="SAM" id="Coils"/>
    </source>
</evidence>
<dbReference type="Proteomes" id="UP000290289">
    <property type="component" value="Chromosome 17"/>
</dbReference>
<dbReference type="Gene3D" id="1.10.20.10">
    <property type="entry name" value="Histone, subunit A"/>
    <property type="match status" value="1"/>
</dbReference>
<dbReference type="GO" id="GO:0046982">
    <property type="term" value="F:protein heterodimerization activity"/>
    <property type="evidence" value="ECO:0007669"/>
    <property type="project" value="InterPro"/>
</dbReference>
<feature type="domain" description="Core Histone H2A/H2B/H3" evidence="6">
    <location>
        <begin position="213"/>
        <end position="268"/>
    </location>
</feature>
<keyword evidence="5" id="KW-0812">Transmembrane</keyword>
<comment type="caution">
    <text evidence="7">The sequence shown here is derived from an EMBL/GenBank/DDBJ whole genome shotgun (WGS) entry which is preliminary data.</text>
</comment>
<protein>
    <recommendedName>
        <fullName evidence="6">Core Histone H2A/H2B/H3 domain-containing protein</fullName>
    </recommendedName>
</protein>
<dbReference type="PANTHER" id="PTHR11426">
    <property type="entry name" value="HISTONE H3"/>
    <property type="match status" value="1"/>
</dbReference>
<dbReference type="InterPro" id="IPR009072">
    <property type="entry name" value="Histone-fold"/>
</dbReference>
<evidence type="ECO:0000259" key="6">
    <source>
        <dbReference type="Pfam" id="PF00125"/>
    </source>
</evidence>
<dbReference type="Pfam" id="PF00125">
    <property type="entry name" value="Histone"/>
    <property type="match status" value="1"/>
</dbReference>
<organism evidence="7 8">
    <name type="scientific">Malus domestica</name>
    <name type="common">Apple</name>
    <name type="synonym">Pyrus malus</name>
    <dbReference type="NCBI Taxonomy" id="3750"/>
    <lineage>
        <taxon>Eukaryota</taxon>
        <taxon>Viridiplantae</taxon>
        <taxon>Streptophyta</taxon>
        <taxon>Embryophyta</taxon>
        <taxon>Tracheophyta</taxon>
        <taxon>Spermatophyta</taxon>
        <taxon>Magnoliopsida</taxon>
        <taxon>eudicotyledons</taxon>
        <taxon>Gunneridae</taxon>
        <taxon>Pentapetalae</taxon>
        <taxon>rosids</taxon>
        <taxon>fabids</taxon>
        <taxon>Rosales</taxon>
        <taxon>Rosaceae</taxon>
        <taxon>Amygdaloideae</taxon>
        <taxon>Maleae</taxon>
        <taxon>Malus</taxon>
    </lineage>
</organism>
<feature type="region of interest" description="Disordered" evidence="4">
    <location>
        <begin position="84"/>
        <end position="103"/>
    </location>
</feature>
<evidence type="ECO:0000313" key="8">
    <source>
        <dbReference type="Proteomes" id="UP000290289"/>
    </source>
</evidence>
<sequence>MQSEMKFFEGSDTEALQQHFGKKILELEDEKRTVQQDRDRLLGEVENLSAGDGQQQKFHDVHTQKLKALEGQILDLKKKQEGQVQLLKQKQKSSTATKDKTRSRTISVVESLSREGSVAEADYKVRQEIDFFGEISGESGTEPSGEKNRRQVKMRKKILISSRRGEEWSTRRRSSSFVLSPSLTVATLLVATLVVTALLVATLLVLSLFVKSVKYQKSTELLIRKLPFQKLVCEITQDFKIDLRFQSHAVLALQEAAEAYLVALQEAAIPEACLFIWLSAA</sequence>
<evidence type="ECO:0000256" key="2">
    <source>
        <dbReference type="ARBA" id="ARBA00022990"/>
    </source>
</evidence>
<dbReference type="EMBL" id="RDQH01000343">
    <property type="protein sequence ID" value="RXH69019.1"/>
    <property type="molecule type" value="Genomic_DNA"/>
</dbReference>
<feature type="transmembrane region" description="Helical" evidence="5">
    <location>
        <begin position="183"/>
        <end position="210"/>
    </location>
</feature>
<gene>
    <name evidence="7" type="ORF">DVH24_031352</name>
</gene>
<dbReference type="STRING" id="3750.A0A498HD89"/>
<dbReference type="SMART" id="SM00428">
    <property type="entry name" value="H3"/>
    <property type="match status" value="1"/>
</dbReference>
<proteinExistence type="inferred from homology"/>
<reference evidence="7 8" key="1">
    <citation type="submission" date="2018-10" db="EMBL/GenBank/DDBJ databases">
        <title>A high-quality apple genome assembly.</title>
        <authorList>
            <person name="Hu J."/>
        </authorList>
    </citation>
    <scope>NUCLEOTIDE SEQUENCE [LARGE SCALE GENOMIC DNA]</scope>
    <source>
        <strain evidence="8">cv. HFTH1</strain>
        <tissue evidence="7">Young leaf</tissue>
    </source>
</reference>
<name>A0A498HD89_MALDO</name>
<keyword evidence="8" id="KW-1185">Reference proteome</keyword>
<keyword evidence="2" id="KW-0007">Acetylation</keyword>
<keyword evidence="3" id="KW-0175">Coiled coil</keyword>
<dbReference type="SUPFAM" id="SSF47113">
    <property type="entry name" value="Histone-fold"/>
    <property type="match status" value="1"/>
</dbReference>
<dbReference type="GO" id="GO:0000786">
    <property type="term" value="C:nucleosome"/>
    <property type="evidence" value="ECO:0007669"/>
    <property type="project" value="InterPro"/>
</dbReference>
<dbReference type="AlphaFoldDB" id="A0A498HD89"/>
<evidence type="ECO:0000256" key="1">
    <source>
        <dbReference type="ARBA" id="ARBA00010343"/>
    </source>
</evidence>
<dbReference type="InterPro" id="IPR007125">
    <property type="entry name" value="H2A/H2B/H3"/>
</dbReference>
<evidence type="ECO:0000313" key="7">
    <source>
        <dbReference type="EMBL" id="RXH69019.1"/>
    </source>
</evidence>
<dbReference type="GO" id="GO:0030527">
    <property type="term" value="F:structural constituent of chromatin"/>
    <property type="evidence" value="ECO:0007669"/>
    <property type="project" value="InterPro"/>
</dbReference>
<dbReference type="Pfam" id="PF25764">
    <property type="entry name" value="KIF21A_4th"/>
    <property type="match status" value="1"/>
</dbReference>
<dbReference type="GO" id="GO:0003677">
    <property type="term" value="F:DNA binding"/>
    <property type="evidence" value="ECO:0007669"/>
    <property type="project" value="InterPro"/>
</dbReference>
<keyword evidence="5" id="KW-0472">Membrane</keyword>
<keyword evidence="5" id="KW-1133">Transmembrane helix</keyword>